<protein>
    <submittedName>
        <fullName evidence="2">Uncharacterized protein</fullName>
    </submittedName>
</protein>
<comment type="caution">
    <text evidence="2">The sequence shown here is derived from an EMBL/GenBank/DDBJ whole genome shotgun (WGS) entry which is preliminary data.</text>
</comment>
<name>A0ABU2CH42_9MICO</name>
<evidence type="ECO:0000313" key="3">
    <source>
        <dbReference type="Proteomes" id="UP001183585"/>
    </source>
</evidence>
<keyword evidence="3" id="KW-1185">Reference proteome</keyword>
<proteinExistence type="predicted"/>
<organism evidence="2 3">
    <name type="scientific">Promicromonospora iranensis</name>
    <dbReference type="NCBI Taxonomy" id="1105144"/>
    <lineage>
        <taxon>Bacteria</taxon>
        <taxon>Bacillati</taxon>
        <taxon>Actinomycetota</taxon>
        <taxon>Actinomycetes</taxon>
        <taxon>Micrococcales</taxon>
        <taxon>Promicromonosporaceae</taxon>
        <taxon>Promicromonospora</taxon>
    </lineage>
</organism>
<dbReference type="EMBL" id="JAVDYE010000001">
    <property type="protein sequence ID" value="MDR7380654.1"/>
    <property type="molecule type" value="Genomic_DNA"/>
</dbReference>
<dbReference type="Proteomes" id="UP001183585">
    <property type="component" value="Unassembled WGS sequence"/>
</dbReference>
<sequence length="190" mass="19208">MATVLAACATAGPTGGEGPPGAAVSEDAPEPLPTDPPGTTCLDWISFESPREAASAAGAVLLGTAVEQAGTVELYGVDANRWTFDVERVLERPEPLRTGAEQPPELPVSAGDRIPVVSTPETCTAGGAYPDGDPLDPATGRGAEDGTVIVILSGAWGGEGEIEEPSLITPYQGVLTPTADGALPPEWPAP</sequence>
<reference evidence="2 3" key="1">
    <citation type="submission" date="2023-07" db="EMBL/GenBank/DDBJ databases">
        <title>Sequencing the genomes of 1000 actinobacteria strains.</title>
        <authorList>
            <person name="Klenk H.-P."/>
        </authorList>
    </citation>
    <scope>NUCLEOTIDE SEQUENCE [LARGE SCALE GENOMIC DNA]</scope>
    <source>
        <strain evidence="2 3">DSM 45554</strain>
    </source>
</reference>
<evidence type="ECO:0000256" key="1">
    <source>
        <dbReference type="SAM" id="MobiDB-lite"/>
    </source>
</evidence>
<evidence type="ECO:0000313" key="2">
    <source>
        <dbReference type="EMBL" id="MDR7380654.1"/>
    </source>
</evidence>
<feature type="region of interest" description="Disordered" evidence="1">
    <location>
        <begin position="7"/>
        <end position="39"/>
    </location>
</feature>
<accession>A0ABU2CH42</accession>
<gene>
    <name evidence="2" type="ORF">J2S48_000169</name>
</gene>